<dbReference type="AlphaFoldDB" id="A0A816Z3J9"/>
<feature type="domain" description="Neurotransmitter-gated ion-channel transmembrane" evidence="18">
    <location>
        <begin position="292"/>
        <end position="533"/>
    </location>
</feature>
<dbReference type="SUPFAM" id="SSF63712">
    <property type="entry name" value="Nicotinic receptor ligand binding domain-like"/>
    <property type="match status" value="1"/>
</dbReference>
<evidence type="ECO:0000259" key="18">
    <source>
        <dbReference type="Pfam" id="PF02932"/>
    </source>
</evidence>
<evidence type="ECO:0000256" key="1">
    <source>
        <dbReference type="ARBA" id="ARBA00009237"/>
    </source>
</evidence>
<reference evidence="19" key="1">
    <citation type="submission" date="2021-02" db="EMBL/GenBank/DDBJ databases">
        <authorList>
            <person name="Nowell W R."/>
        </authorList>
    </citation>
    <scope>NUCLEOTIDE SEQUENCE</scope>
</reference>
<dbReference type="Proteomes" id="UP000663887">
    <property type="component" value="Unassembled WGS sequence"/>
</dbReference>
<dbReference type="Gene3D" id="1.20.58.390">
    <property type="entry name" value="Neurotransmitter-gated ion-channel transmembrane domain"/>
    <property type="match status" value="1"/>
</dbReference>
<proteinExistence type="inferred from homology"/>
<dbReference type="InterPro" id="IPR036719">
    <property type="entry name" value="Neuro-gated_channel_TM_sf"/>
</dbReference>
<feature type="transmembrane region" description="Helical" evidence="15">
    <location>
        <begin position="286"/>
        <end position="311"/>
    </location>
</feature>
<evidence type="ECO:0000256" key="8">
    <source>
        <dbReference type="ARBA" id="ARBA00023136"/>
    </source>
</evidence>
<accession>A0A816Z3J9</accession>
<protein>
    <submittedName>
        <fullName evidence="19">Uncharacterized protein</fullName>
    </submittedName>
</protein>
<evidence type="ECO:0000256" key="15">
    <source>
        <dbReference type="RuleBase" id="RU000687"/>
    </source>
</evidence>
<organism evidence="19 20">
    <name type="scientific">Rotaria magnacalcarata</name>
    <dbReference type="NCBI Taxonomy" id="392030"/>
    <lineage>
        <taxon>Eukaryota</taxon>
        <taxon>Metazoa</taxon>
        <taxon>Spiralia</taxon>
        <taxon>Gnathifera</taxon>
        <taxon>Rotifera</taxon>
        <taxon>Eurotatoria</taxon>
        <taxon>Bdelloidea</taxon>
        <taxon>Philodinida</taxon>
        <taxon>Philodinidae</taxon>
        <taxon>Rotaria</taxon>
    </lineage>
</organism>
<dbReference type="GO" id="GO:0004888">
    <property type="term" value="F:transmembrane signaling receptor activity"/>
    <property type="evidence" value="ECO:0007669"/>
    <property type="project" value="InterPro"/>
</dbReference>
<evidence type="ECO:0000256" key="3">
    <source>
        <dbReference type="ARBA" id="ARBA00022475"/>
    </source>
</evidence>
<dbReference type="InterPro" id="IPR006202">
    <property type="entry name" value="Neur_chan_lig-bd"/>
</dbReference>
<keyword evidence="3" id="KW-1003">Cell membrane</keyword>
<evidence type="ECO:0000256" key="11">
    <source>
        <dbReference type="ARBA" id="ARBA00023180"/>
    </source>
</evidence>
<feature type="region of interest" description="Disordered" evidence="16">
    <location>
        <begin position="441"/>
        <end position="460"/>
    </location>
</feature>
<dbReference type="GO" id="GO:0045211">
    <property type="term" value="C:postsynaptic membrane"/>
    <property type="evidence" value="ECO:0007669"/>
    <property type="project" value="InterPro"/>
</dbReference>
<dbReference type="CDD" id="cd18997">
    <property type="entry name" value="LGIC_ECD_nAChR"/>
    <property type="match status" value="1"/>
</dbReference>
<keyword evidence="7 15" id="KW-0406">Ion transport</keyword>
<keyword evidence="5 15" id="KW-1133">Transmembrane helix</keyword>
<feature type="transmembrane region" description="Helical" evidence="15">
    <location>
        <begin position="519"/>
        <end position="542"/>
    </location>
</feature>
<evidence type="ECO:0000256" key="2">
    <source>
        <dbReference type="ARBA" id="ARBA00022448"/>
    </source>
</evidence>
<keyword evidence="4 15" id="KW-0812">Transmembrane</keyword>
<evidence type="ECO:0000256" key="4">
    <source>
        <dbReference type="ARBA" id="ARBA00022692"/>
    </source>
</evidence>
<feature type="transmembrane region" description="Helical" evidence="15">
    <location>
        <begin position="317"/>
        <end position="335"/>
    </location>
</feature>
<comment type="similarity">
    <text evidence="1">Belongs to the ligand-gated ion channel (TC 1.A.9) family. Acetylcholine receptor (TC 1.A.9.1) subfamily.</text>
</comment>
<keyword evidence="13 15" id="KW-0407">Ion channel</keyword>
<dbReference type="Gene3D" id="2.70.170.10">
    <property type="entry name" value="Neurotransmitter-gated ion-channel ligand-binding domain"/>
    <property type="match status" value="1"/>
</dbReference>
<keyword evidence="10" id="KW-0675">Receptor</keyword>
<dbReference type="EMBL" id="CAJNRG010015858">
    <property type="protein sequence ID" value="CAF2183863.1"/>
    <property type="molecule type" value="Genomic_DNA"/>
</dbReference>
<keyword evidence="11" id="KW-0325">Glycoprotein</keyword>
<feature type="domain" description="Neurotransmitter-gated ion-channel ligand-binding" evidence="17">
    <location>
        <begin position="121"/>
        <end position="285"/>
    </location>
</feature>
<dbReference type="PANTHER" id="PTHR18945">
    <property type="entry name" value="NEUROTRANSMITTER GATED ION CHANNEL"/>
    <property type="match status" value="1"/>
</dbReference>
<evidence type="ECO:0000256" key="5">
    <source>
        <dbReference type="ARBA" id="ARBA00022989"/>
    </source>
</evidence>
<evidence type="ECO:0000256" key="7">
    <source>
        <dbReference type="ARBA" id="ARBA00023065"/>
    </source>
</evidence>
<dbReference type="FunFam" id="2.70.170.10:FF:000016">
    <property type="entry name" value="Nicotinic acetylcholine receptor subunit"/>
    <property type="match status" value="1"/>
</dbReference>
<name>A0A816Z3J9_9BILA</name>
<dbReference type="InterPro" id="IPR018000">
    <property type="entry name" value="Neurotransmitter_ion_chnl_CS"/>
</dbReference>
<evidence type="ECO:0000259" key="17">
    <source>
        <dbReference type="Pfam" id="PF02931"/>
    </source>
</evidence>
<keyword evidence="2 15" id="KW-0813">Transport</keyword>
<dbReference type="Pfam" id="PF02932">
    <property type="entry name" value="Neur_chan_memb"/>
    <property type="match status" value="1"/>
</dbReference>
<dbReference type="InterPro" id="IPR036734">
    <property type="entry name" value="Neur_chan_lig-bd_sf"/>
</dbReference>
<keyword evidence="8 15" id="KW-0472">Membrane</keyword>
<keyword evidence="9" id="KW-1015">Disulfide bond</keyword>
<evidence type="ECO:0000256" key="6">
    <source>
        <dbReference type="ARBA" id="ARBA00023018"/>
    </source>
</evidence>
<feature type="domain" description="Neurotransmitter-gated ion-channel ligand-binding" evidence="17">
    <location>
        <begin position="60"/>
        <end position="118"/>
    </location>
</feature>
<keyword evidence="12" id="KW-1071">Ligand-gated ion channel</keyword>
<dbReference type="SUPFAM" id="SSF90112">
    <property type="entry name" value="Neurotransmitter-gated ion-channel transmembrane pore"/>
    <property type="match status" value="1"/>
</dbReference>
<dbReference type="InterPro" id="IPR006201">
    <property type="entry name" value="Neur_channel"/>
</dbReference>
<evidence type="ECO:0000256" key="9">
    <source>
        <dbReference type="ARBA" id="ARBA00023157"/>
    </source>
</evidence>
<gene>
    <name evidence="19" type="ORF">XDN619_LOCUS31900</name>
</gene>
<comment type="caution">
    <text evidence="19">The sequence shown here is derived from an EMBL/GenBank/DDBJ whole genome shotgun (WGS) entry which is preliminary data.</text>
</comment>
<evidence type="ECO:0000313" key="19">
    <source>
        <dbReference type="EMBL" id="CAF2183863.1"/>
    </source>
</evidence>
<comment type="subcellular location">
    <subcellularLocation>
        <location evidence="14">Synaptic cell membrane</location>
        <topology evidence="14">Multi-pass membrane protein</topology>
    </subcellularLocation>
</comment>
<dbReference type="InterPro" id="IPR006029">
    <property type="entry name" value="Neurotrans-gated_channel_TM"/>
</dbReference>
<dbReference type="FunFam" id="1.20.58.390:FF:000043">
    <property type="entry name" value="AcetylCholine Receptor"/>
    <property type="match status" value="1"/>
</dbReference>
<dbReference type="GO" id="GO:0022848">
    <property type="term" value="F:acetylcholine-gated monoatomic cation-selective channel activity"/>
    <property type="evidence" value="ECO:0007669"/>
    <property type="project" value="InterPro"/>
</dbReference>
<dbReference type="InterPro" id="IPR002394">
    <property type="entry name" value="Nicotinic_acetylcholine_rcpt"/>
</dbReference>
<dbReference type="CDD" id="cd19051">
    <property type="entry name" value="LGIC_TM_cation"/>
    <property type="match status" value="1"/>
</dbReference>
<dbReference type="PROSITE" id="PS00236">
    <property type="entry name" value="NEUROTR_ION_CHANNEL"/>
    <property type="match status" value="1"/>
</dbReference>
<evidence type="ECO:0000256" key="10">
    <source>
        <dbReference type="ARBA" id="ARBA00023170"/>
    </source>
</evidence>
<dbReference type="Pfam" id="PF02931">
    <property type="entry name" value="Neur_chan_LBD"/>
    <property type="match status" value="2"/>
</dbReference>
<sequence>MLYNRDYYLSIPYLLLTSFILLFAQYQKCYSLAAADSTPSSSSSFLHKGQANITPETSDEQRLFYKIMTGYEKAVRPLKKSSQAVVVKLGITLTQILDIDERNQIMTTNIWLDQSNQDCNKNENVSFPPTTKQEWNDAYLRWSPAEFGGLKRIRIPCRLIWLPDIVLYNSADDYTQGYMQSLAMINYNGTVFWPPIVKFRSTCKIDITWFPFDDQLCFLKFGSWTYDSTQVILTNRSENVDTKNYVDNGEWKILSSWSVLSTLTYPCCEEAYHDLKFYLHIRRRTLYYIYNVIIPCVMLSGLTCLTFYLPAESGEKVSLGLTVLLSFSVFMLVIAESMPATSEFIPLIGIYFVFVMSLTSISVLLAVVLLNVHLYGSSLKPVPRRLRHILFFRIAPFLRVTLHRITPRKDKRNTPCTSSSRNSTTIYNAVFINDNDLPANSQPSPSHTVHSTTMTSNSDVKNVRSVPSISNLQSKPQSLQECKRLLYELNRLIFRAGETREEDSIIRDWQNIALVIDRCLFYTYILLTTSVTTGALIVAPLMKTIPIPPPYFRLNMTGA</sequence>
<evidence type="ECO:0000313" key="20">
    <source>
        <dbReference type="Proteomes" id="UP000663887"/>
    </source>
</evidence>
<dbReference type="PRINTS" id="PR00254">
    <property type="entry name" value="NICOTINICR"/>
</dbReference>
<feature type="transmembrane region" description="Helical" evidence="15">
    <location>
        <begin position="347"/>
        <end position="374"/>
    </location>
</feature>
<dbReference type="InterPro" id="IPR038050">
    <property type="entry name" value="Neuro_actylchol_rec"/>
</dbReference>
<dbReference type="PRINTS" id="PR00252">
    <property type="entry name" value="NRIONCHANNEL"/>
</dbReference>
<feature type="transmembrane region" description="Helical" evidence="15">
    <location>
        <begin position="6"/>
        <end position="24"/>
    </location>
</feature>
<evidence type="ECO:0000256" key="13">
    <source>
        <dbReference type="ARBA" id="ARBA00023303"/>
    </source>
</evidence>
<keyword evidence="6" id="KW-0770">Synapse</keyword>
<evidence type="ECO:0000256" key="12">
    <source>
        <dbReference type="ARBA" id="ARBA00023286"/>
    </source>
</evidence>
<evidence type="ECO:0000256" key="16">
    <source>
        <dbReference type="SAM" id="MobiDB-lite"/>
    </source>
</evidence>
<evidence type="ECO:0000256" key="14">
    <source>
        <dbReference type="ARBA" id="ARBA00034099"/>
    </source>
</evidence>